<dbReference type="KEGG" id="bgf:BC1003_1970"/>
<feature type="signal peptide" evidence="2">
    <location>
        <begin position="1"/>
        <end position="39"/>
    </location>
</feature>
<evidence type="ECO:0000313" key="3">
    <source>
        <dbReference type="EMBL" id="ADN57933.1"/>
    </source>
</evidence>
<feature type="chain" id="PRO_5003152071" description="Lipoprotein" evidence="2">
    <location>
        <begin position="40"/>
        <end position="129"/>
    </location>
</feature>
<reference evidence="3" key="1">
    <citation type="submission" date="2010-09" db="EMBL/GenBank/DDBJ databases">
        <title>Complete sequence of chromosome1 of Burkholderia sp. CCGE1003.</title>
        <authorList>
            <consortium name="US DOE Joint Genome Institute"/>
            <person name="Lucas S."/>
            <person name="Copeland A."/>
            <person name="Lapidus A."/>
            <person name="Cheng J.-F."/>
            <person name="Bruce D."/>
            <person name="Goodwin L."/>
            <person name="Pitluck S."/>
            <person name="Daligault H."/>
            <person name="Davenport K."/>
            <person name="Detter J.C."/>
            <person name="Han C."/>
            <person name="Tapia R."/>
            <person name="Land M."/>
            <person name="Hauser L."/>
            <person name="Jeffries C."/>
            <person name="Kyrpides N."/>
            <person name="Ivanova N."/>
            <person name="Ovchinnikova G."/>
            <person name="Martinez-Romero E."/>
            <person name="Rogel M.A."/>
            <person name="Auchtung J."/>
            <person name="Tiedje J.M."/>
            <person name="Woyke T."/>
        </authorList>
    </citation>
    <scope>NUCLEOTIDE SEQUENCE</scope>
    <source>
        <strain evidence="3">CCGE1003</strain>
    </source>
</reference>
<dbReference type="InterPro" id="IPR022053">
    <property type="entry name" value="DUF3613"/>
</dbReference>
<dbReference type="STRING" id="640512.BC1003_1970"/>
<proteinExistence type="predicted"/>
<sequence>MTGGAAAEESVRNTQPCRLRQRVVARALLLALATVGAGAGNVCAQSAPSGEPQLERSEVGHATSAWLALQRSNAQAAAAQPMPGEQAGLAYRRYMQSFRSRIPDLYGSALSQGNSGSQGVGLTGQLPQN</sequence>
<evidence type="ECO:0000256" key="2">
    <source>
        <dbReference type="SAM" id="SignalP"/>
    </source>
</evidence>
<dbReference type="HOGENOM" id="CLU_159164_1_0_4"/>
<dbReference type="Pfam" id="PF12266">
    <property type="entry name" value="DUF3613"/>
    <property type="match status" value="1"/>
</dbReference>
<protein>
    <recommendedName>
        <fullName evidence="4">Lipoprotein</fullName>
    </recommendedName>
</protein>
<dbReference type="eggNOG" id="ENOG50339NA">
    <property type="taxonomic scope" value="Bacteria"/>
</dbReference>
<keyword evidence="2" id="KW-0732">Signal</keyword>
<evidence type="ECO:0008006" key="4">
    <source>
        <dbReference type="Google" id="ProtNLM"/>
    </source>
</evidence>
<evidence type="ECO:0000256" key="1">
    <source>
        <dbReference type="SAM" id="MobiDB-lite"/>
    </source>
</evidence>
<dbReference type="OrthoDB" id="8797260at2"/>
<organism evidence="3">
    <name type="scientific">Burkholderia sp. (strain CCGE1003)</name>
    <dbReference type="NCBI Taxonomy" id="640512"/>
    <lineage>
        <taxon>Bacteria</taxon>
        <taxon>Pseudomonadati</taxon>
        <taxon>Pseudomonadota</taxon>
        <taxon>Betaproteobacteria</taxon>
        <taxon>Burkholderiales</taxon>
        <taxon>Burkholderiaceae</taxon>
        <taxon>Burkholderia</taxon>
    </lineage>
</organism>
<name>E1TAJ0_BURSG</name>
<gene>
    <name evidence="3" type="ordered locus">BC1003_1970</name>
</gene>
<dbReference type="AlphaFoldDB" id="E1TAJ0"/>
<feature type="region of interest" description="Disordered" evidence="1">
    <location>
        <begin position="109"/>
        <end position="129"/>
    </location>
</feature>
<accession>E1TAJ0</accession>
<dbReference type="EMBL" id="CP002217">
    <property type="protein sequence ID" value="ADN57933.1"/>
    <property type="molecule type" value="Genomic_DNA"/>
</dbReference>